<comment type="caution">
    <text evidence="1">The sequence shown here is derived from an EMBL/GenBank/DDBJ whole genome shotgun (WGS) entry which is preliminary data.</text>
</comment>
<dbReference type="Proteomes" id="UP001054837">
    <property type="component" value="Unassembled WGS sequence"/>
</dbReference>
<organism evidence="1 2">
    <name type="scientific">Caerostris darwini</name>
    <dbReference type="NCBI Taxonomy" id="1538125"/>
    <lineage>
        <taxon>Eukaryota</taxon>
        <taxon>Metazoa</taxon>
        <taxon>Ecdysozoa</taxon>
        <taxon>Arthropoda</taxon>
        <taxon>Chelicerata</taxon>
        <taxon>Arachnida</taxon>
        <taxon>Araneae</taxon>
        <taxon>Araneomorphae</taxon>
        <taxon>Entelegynae</taxon>
        <taxon>Araneoidea</taxon>
        <taxon>Araneidae</taxon>
        <taxon>Caerostris</taxon>
    </lineage>
</organism>
<dbReference type="AlphaFoldDB" id="A0AAV4RJX2"/>
<gene>
    <name evidence="1" type="ORF">CDAR_463581</name>
</gene>
<evidence type="ECO:0000313" key="1">
    <source>
        <dbReference type="EMBL" id="GIY22613.1"/>
    </source>
</evidence>
<keyword evidence="2" id="KW-1185">Reference proteome</keyword>
<sequence length="87" mass="9734">MVSPFRLCDLWSGVKLSAICLSLAYTCLTTTRCQNQKDQAPCCLTSHNISISNDSLHLPIGRMPELIAWLGQRLSCVIANRAWTLQR</sequence>
<proteinExistence type="predicted"/>
<name>A0AAV4RJX2_9ARAC</name>
<evidence type="ECO:0008006" key="3">
    <source>
        <dbReference type="Google" id="ProtNLM"/>
    </source>
</evidence>
<protein>
    <recommendedName>
        <fullName evidence="3">Secreted protein</fullName>
    </recommendedName>
</protein>
<accession>A0AAV4RJX2</accession>
<dbReference type="EMBL" id="BPLQ01006465">
    <property type="protein sequence ID" value="GIY22613.1"/>
    <property type="molecule type" value="Genomic_DNA"/>
</dbReference>
<reference evidence="1 2" key="1">
    <citation type="submission" date="2021-06" db="EMBL/GenBank/DDBJ databases">
        <title>Caerostris darwini draft genome.</title>
        <authorList>
            <person name="Kono N."/>
            <person name="Arakawa K."/>
        </authorList>
    </citation>
    <scope>NUCLEOTIDE SEQUENCE [LARGE SCALE GENOMIC DNA]</scope>
</reference>
<evidence type="ECO:0000313" key="2">
    <source>
        <dbReference type="Proteomes" id="UP001054837"/>
    </source>
</evidence>